<comment type="caution">
    <text evidence="1">The sequence shown here is derived from an EMBL/GenBank/DDBJ whole genome shotgun (WGS) entry which is preliminary data.</text>
</comment>
<sequence length="288" mass="31777">MDYSVTHFKIEVSEELMQVCRELLADSVCEAGYESFVDTDDGIDGYIQTQYYSEEHTLAHILDFPIETAAISFHTEEVESQNWNETYEKEVFDPIRVGSECVIYDAASPEAETLATEAPISIAIDQKMAFGNGAHETTKMIVGKLLQFDFAGKRVLDCGCGTGILSIVAKCCGAEHVTAYDIDEWSVDNTHHNAALNNVTIDEILLGDVSVLSHVDGVFDVIVANINRNILLADLPAIVETLNMGGTVILSGFYEEDVPMLLEKADELGLHEVERCVTNDWTMLVLGR</sequence>
<dbReference type="Proteomes" id="UP000308886">
    <property type="component" value="Unassembled WGS sequence"/>
</dbReference>
<evidence type="ECO:0000313" key="2">
    <source>
        <dbReference type="Proteomes" id="UP000308886"/>
    </source>
</evidence>
<gene>
    <name evidence="1" type="ORF">E5358_01520</name>
</gene>
<keyword evidence="1" id="KW-0687">Ribonucleoprotein</keyword>
<keyword evidence="1" id="KW-0808">Transferase</keyword>
<keyword evidence="1" id="KW-0489">Methyltransferase</keyword>
<protein>
    <submittedName>
        <fullName evidence="1">50S ribosomal protein L11 methyltransferase</fullName>
    </submittedName>
</protein>
<organism evidence="1 2">
    <name type="scientific">Palleniella muris</name>
    <dbReference type="NCBI Taxonomy" id="3038145"/>
    <lineage>
        <taxon>Bacteria</taxon>
        <taxon>Pseudomonadati</taxon>
        <taxon>Bacteroidota</taxon>
        <taxon>Bacteroidia</taxon>
        <taxon>Bacteroidales</taxon>
        <taxon>Prevotellaceae</taxon>
        <taxon>Palleniella</taxon>
    </lineage>
</organism>
<accession>A0AC61QT90</accession>
<proteinExistence type="predicted"/>
<evidence type="ECO:0000313" key="1">
    <source>
        <dbReference type="EMBL" id="TGX83881.1"/>
    </source>
</evidence>
<reference evidence="1" key="1">
    <citation type="submission" date="2019-04" db="EMBL/GenBank/DDBJ databases">
        <title>Microbes associate with the intestines of laboratory mice.</title>
        <authorList>
            <person name="Navarre W."/>
            <person name="Wong E."/>
            <person name="Huang K."/>
            <person name="Tropini C."/>
            <person name="Ng K."/>
            <person name="Yu B."/>
        </authorList>
    </citation>
    <scope>NUCLEOTIDE SEQUENCE</scope>
    <source>
        <strain evidence="1">NM73_A23</strain>
    </source>
</reference>
<keyword evidence="1" id="KW-0689">Ribosomal protein</keyword>
<keyword evidence="2" id="KW-1185">Reference proteome</keyword>
<name>A0AC61QT90_9BACT</name>
<dbReference type="EMBL" id="SRZC01000002">
    <property type="protein sequence ID" value="TGX83881.1"/>
    <property type="molecule type" value="Genomic_DNA"/>
</dbReference>